<dbReference type="AlphaFoldDB" id="A0A6V8NW82"/>
<feature type="non-terminal residue" evidence="1">
    <location>
        <position position="1"/>
    </location>
</feature>
<dbReference type="Proteomes" id="UP000585609">
    <property type="component" value="Unassembled WGS sequence"/>
</dbReference>
<protein>
    <submittedName>
        <fullName evidence="1">Uncharacterized protein</fullName>
    </submittedName>
</protein>
<sequence>NGVLTSPVLGAELVIRLQFCCIIPQRGMFYSNRHLETV</sequence>
<reference evidence="1 2" key="1">
    <citation type="journal article" date="2020" name="Front. Microbiol.">
        <title>Single-cell genomics of novel Actinobacteria with the Wood-Ljungdahl pathway discovered in a serpentinizing system.</title>
        <authorList>
            <person name="Merino N."/>
            <person name="Kawai M."/>
            <person name="Boyd E.S."/>
            <person name="Colman D.R."/>
            <person name="McGlynn S.E."/>
            <person name="Nealson K.H."/>
            <person name="Kurokawa K."/>
            <person name="Hongoh Y."/>
        </authorList>
    </citation>
    <scope>NUCLEOTIDE SEQUENCE [LARGE SCALE GENOMIC DNA]</scope>
    <source>
        <strain evidence="1 2">S09_30</strain>
    </source>
</reference>
<evidence type="ECO:0000313" key="2">
    <source>
        <dbReference type="Proteomes" id="UP000585609"/>
    </source>
</evidence>
<comment type="caution">
    <text evidence="1">The sequence shown here is derived from an EMBL/GenBank/DDBJ whole genome shotgun (WGS) entry which is preliminary data.</text>
</comment>
<proteinExistence type="predicted"/>
<accession>A0A6V8NW82</accession>
<dbReference type="EMBL" id="BLRW01000623">
    <property type="protein sequence ID" value="GFP24512.1"/>
    <property type="molecule type" value="Genomic_DNA"/>
</dbReference>
<name>A0A6V8NW82_9ACTN</name>
<evidence type="ECO:0000313" key="1">
    <source>
        <dbReference type="EMBL" id="GFP24512.1"/>
    </source>
</evidence>
<gene>
    <name evidence="1" type="ORF">HKBW3S09_01979</name>
</gene>
<organism evidence="1 2">
    <name type="scientific">Candidatus Hakubella thermalkaliphila</name>
    <dbReference type="NCBI Taxonomy" id="2754717"/>
    <lineage>
        <taxon>Bacteria</taxon>
        <taxon>Bacillati</taxon>
        <taxon>Actinomycetota</taxon>
        <taxon>Actinomycetota incertae sedis</taxon>
        <taxon>Candidatus Hakubellales</taxon>
        <taxon>Candidatus Hakubellaceae</taxon>
        <taxon>Candidatus Hakubella</taxon>
    </lineage>
</organism>